<name>A0A316YGH2_9BASI</name>
<dbReference type="OrthoDB" id="26899at2759"/>
<dbReference type="GeneID" id="37044487"/>
<protein>
    <recommendedName>
        <fullName evidence="12">SP-RING-type domain-containing protein</fullName>
    </recommendedName>
</protein>
<evidence type="ECO:0000256" key="11">
    <source>
        <dbReference type="SAM" id="MobiDB-lite"/>
    </source>
</evidence>
<keyword evidence="9" id="KW-0539">Nucleus</keyword>
<sequence>MPRVSSTRRSAASGSINTSRGNRSQAPVASSSRRRIDEDEEEGEAAEAGNETEEPQSNAQQGEEDDEGANPAERIRTALEAWETRHHPFAGRESAVVTQTLLQDASSVQDGIATVLAILSDCAERRAELDFVDDEAGMRHDDILQSLDEDTRELLDLRSRYNLRQSVLKEMHSNVIQGEEYTQASKDLVEQSKVLLDIYAAKTPRQRYRAEEDYESFRTKIWQAISVDAMPPLTDFIPAVPGDEAGAGGAGDGDDDDESDLEIRGAIRSFKCPLSLRIMEDPVRSTVCAHAYERKAIHDFLASNTGGRTTHVVCPASSCSAKISMRTLAEDPELRRQAKAFARRQEARTQKRKDTQAPPAMLD</sequence>
<evidence type="ECO:0000256" key="6">
    <source>
        <dbReference type="ARBA" id="ARBA00022771"/>
    </source>
</evidence>
<dbReference type="FunCoup" id="A0A316YGH2">
    <property type="interactions" value="129"/>
</dbReference>
<dbReference type="PANTHER" id="PTHR21330">
    <property type="entry name" value="E3 SUMO-PROTEIN LIGASE NSE2"/>
    <property type="match status" value="1"/>
</dbReference>
<gene>
    <name evidence="13" type="ORF">FA10DRAFT_269012</name>
</gene>
<feature type="region of interest" description="Disordered" evidence="11">
    <location>
        <begin position="239"/>
        <end position="259"/>
    </location>
</feature>
<proteinExistence type="inferred from homology"/>
<dbReference type="SUPFAM" id="SSF57850">
    <property type="entry name" value="RING/U-box"/>
    <property type="match status" value="1"/>
</dbReference>
<evidence type="ECO:0000256" key="5">
    <source>
        <dbReference type="ARBA" id="ARBA00022723"/>
    </source>
</evidence>
<dbReference type="GO" id="GO:0004842">
    <property type="term" value="F:ubiquitin-protein transferase activity"/>
    <property type="evidence" value="ECO:0007669"/>
    <property type="project" value="InterPro"/>
</dbReference>
<feature type="region of interest" description="Disordered" evidence="11">
    <location>
        <begin position="1"/>
        <end position="70"/>
    </location>
</feature>
<dbReference type="RefSeq" id="XP_025374896.1">
    <property type="nucleotide sequence ID" value="XM_025522571.1"/>
</dbReference>
<dbReference type="InterPro" id="IPR026846">
    <property type="entry name" value="Nse2(Mms21)"/>
</dbReference>
<keyword evidence="7" id="KW-0833">Ubl conjugation pathway</keyword>
<accession>A0A316YGH2</accession>
<evidence type="ECO:0000256" key="9">
    <source>
        <dbReference type="ARBA" id="ARBA00023242"/>
    </source>
</evidence>
<evidence type="ECO:0000256" key="1">
    <source>
        <dbReference type="ARBA" id="ARBA00004123"/>
    </source>
</evidence>
<dbReference type="PROSITE" id="PS51044">
    <property type="entry name" value="ZF_SP_RING"/>
    <property type="match status" value="1"/>
</dbReference>
<dbReference type="Proteomes" id="UP000245768">
    <property type="component" value="Unassembled WGS sequence"/>
</dbReference>
<feature type="compositionally biased region" description="Acidic residues" evidence="11">
    <location>
        <begin position="38"/>
        <end position="54"/>
    </location>
</feature>
<dbReference type="Gene3D" id="3.30.40.10">
    <property type="entry name" value="Zinc/RING finger domain, C3HC4 (zinc finger)"/>
    <property type="match status" value="1"/>
</dbReference>
<dbReference type="InterPro" id="IPR003613">
    <property type="entry name" value="Ubox_domain"/>
</dbReference>
<feature type="compositionally biased region" description="Basic and acidic residues" evidence="11">
    <location>
        <begin position="343"/>
        <end position="355"/>
    </location>
</feature>
<evidence type="ECO:0000313" key="13">
    <source>
        <dbReference type="EMBL" id="PWN87698.1"/>
    </source>
</evidence>
<reference evidence="13 14" key="1">
    <citation type="journal article" date="2018" name="Mol. Biol. Evol.">
        <title>Broad Genomic Sampling Reveals a Smut Pathogenic Ancestry of the Fungal Clade Ustilaginomycotina.</title>
        <authorList>
            <person name="Kijpornyongpan T."/>
            <person name="Mondo S.J."/>
            <person name="Barry K."/>
            <person name="Sandor L."/>
            <person name="Lee J."/>
            <person name="Lipzen A."/>
            <person name="Pangilinan J."/>
            <person name="LaButti K."/>
            <person name="Hainaut M."/>
            <person name="Henrissat B."/>
            <person name="Grigoriev I.V."/>
            <person name="Spatafora J.W."/>
            <person name="Aime M.C."/>
        </authorList>
    </citation>
    <scope>NUCLEOTIDE SEQUENCE [LARGE SCALE GENOMIC DNA]</scope>
    <source>
        <strain evidence="13 14">MCA 4198</strain>
    </source>
</reference>
<dbReference type="InterPro" id="IPR004181">
    <property type="entry name" value="Znf_MIZ"/>
</dbReference>
<comment type="pathway">
    <text evidence="2">Protein modification; protein sumoylation.</text>
</comment>
<evidence type="ECO:0000256" key="10">
    <source>
        <dbReference type="PROSITE-ProRule" id="PRU00452"/>
    </source>
</evidence>
<comment type="subcellular location">
    <subcellularLocation>
        <location evidence="1">Nucleus</location>
    </subcellularLocation>
</comment>
<comment type="similarity">
    <text evidence="3">Belongs to the NSE2 family.</text>
</comment>
<dbReference type="GO" id="GO:0030915">
    <property type="term" value="C:Smc5-Smc6 complex"/>
    <property type="evidence" value="ECO:0007669"/>
    <property type="project" value="InterPro"/>
</dbReference>
<evidence type="ECO:0000256" key="2">
    <source>
        <dbReference type="ARBA" id="ARBA00004718"/>
    </source>
</evidence>
<keyword evidence="5" id="KW-0479">Metal-binding</keyword>
<feature type="region of interest" description="Disordered" evidence="11">
    <location>
        <begin position="338"/>
        <end position="363"/>
    </location>
</feature>
<dbReference type="UniPathway" id="UPA00886"/>
<dbReference type="SMART" id="SM00504">
    <property type="entry name" value="Ubox"/>
    <property type="match status" value="1"/>
</dbReference>
<evidence type="ECO:0000256" key="7">
    <source>
        <dbReference type="ARBA" id="ARBA00022786"/>
    </source>
</evidence>
<evidence type="ECO:0000313" key="14">
    <source>
        <dbReference type="Proteomes" id="UP000245768"/>
    </source>
</evidence>
<keyword evidence="14" id="KW-1185">Reference proteome</keyword>
<dbReference type="GO" id="GO:0008270">
    <property type="term" value="F:zinc ion binding"/>
    <property type="evidence" value="ECO:0007669"/>
    <property type="project" value="UniProtKB-KW"/>
</dbReference>
<dbReference type="GO" id="GO:0061665">
    <property type="term" value="F:SUMO ligase activity"/>
    <property type="evidence" value="ECO:0007669"/>
    <property type="project" value="TreeGrafter"/>
</dbReference>
<dbReference type="InterPro" id="IPR013083">
    <property type="entry name" value="Znf_RING/FYVE/PHD"/>
</dbReference>
<organism evidence="13 14">
    <name type="scientific">Acaromyces ingoldii</name>
    <dbReference type="NCBI Taxonomy" id="215250"/>
    <lineage>
        <taxon>Eukaryota</taxon>
        <taxon>Fungi</taxon>
        <taxon>Dikarya</taxon>
        <taxon>Basidiomycota</taxon>
        <taxon>Ustilaginomycotina</taxon>
        <taxon>Exobasidiomycetes</taxon>
        <taxon>Exobasidiales</taxon>
        <taxon>Cryptobasidiaceae</taxon>
        <taxon>Acaromyces</taxon>
    </lineage>
</organism>
<keyword evidence="4" id="KW-0808">Transferase</keyword>
<dbReference type="STRING" id="215250.A0A316YGH2"/>
<evidence type="ECO:0000256" key="3">
    <source>
        <dbReference type="ARBA" id="ARBA00008212"/>
    </source>
</evidence>
<dbReference type="GO" id="GO:0016925">
    <property type="term" value="P:protein sumoylation"/>
    <property type="evidence" value="ECO:0007669"/>
    <property type="project" value="UniProtKB-UniPathway"/>
</dbReference>
<feature type="compositionally biased region" description="Polar residues" evidence="11">
    <location>
        <begin position="1"/>
        <end position="31"/>
    </location>
</feature>
<dbReference type="PANTHER" id="PTHR21330:SF1">
    <property type="entry name" value="E3 SUMO-PROTEIN LIGASE NSE2"/>
    <property type="match status" value="1"/>
</dbReference>
<feature type="domain" description="SP-RING-type" evidence="12">
    <location>
        <begin position="257"/>
        <end position="343"/>
    </location>
</feature>
<dbReference type="CDD" id="cd16651">
    <property type="entry name" value="SPL-RING_NSE2"/>
    <property type="match status" value="1"/>
</dbReference>
<dbReference type="AlphaFoldDB" id="A0A316YGH2"/>
<dbReference type="GO" id="GO:0005634">
    <property type="term" value="C:nucleus"/>
    <property type="evidence" value="ECO:0007669"/>
    <property type="project" value="UniProtKB-SubCell"/>
</dbReference>
<dbReference type="GO" id="GO:0000724">
    <property type="term" value="P:double-strand break repair via homologous recombination"/>
    <property type="evidence" value="ECO:0007669"/>
    <property type="project" value="InterPro"/>
</dbReference>
<dbReference type="GO" id="GO:0016567">
    <property type="term" value="P:protein ubiquitination"/>
    <property type="evidence" value="ECO:0007669"/>
    <property type="project" value="InterPro"/>
</dbReference>
<evidence type="ECO:0000259" key="12">
    <source>
        <dbReference type="PROSITE" id="PS51044"/>
    </source>
</evidence>
<dbReference type="InParanoid" id="A0A316YGH2"/>
<evidence type="ECO:0000256" key="4">
    <source>
        <dbReference type="ARBA" id="ARBA00022679"/>
    </source>
</evidence>
<dbReference type="Pfam" id="PF11789">
    <property type="entry name" value="zf-Nse"/>
    <property type="match status" value="1"/>
</dbReference>
<evidence type="ECO:0000256" key="8">
    <source>
        <dbReference type="ARBA" id="ARBA00022833"/>
    </source>
</evidence>
<dbReference type="EMBL" id="KZ819639">
    <property type="protein sequence ID" value="PWN87698.1"/>
    <property type="molecule type" value="Genomic_DNA"/>
</dbReference>
<keyword evidence="8" id="KW-0862">Zinc</keyword>
<keyword evidence="6 10" id="KW-0863">Zinc-finger</keyword>